<dbReference type="OrthoDB" id="5432020at2"/>
<dbReference type="EMBL" id="FO203522">
    <property type="protein sequence ID" value="CCO24579.1"/>
    <property type="molecule type" value="Genomic_DNA"/>
</dbReference>
<dbReference type="InterPro" id="IPR027396">
    <property type="entry name" value="DsrEFH-like"/>
</dbReference>
<dbReference type="PATRIC" id="fig|1121451.3.peg.2531"/>
<dbReference type="PANTHER" id="PTHR37691:SF1">
    <property type="entry name" value="BLR3518 PROTEIN"/>
    <property type="match status" value="1"/>
</dbReference>
<dbReference type="eggNOG" id="COG1416">
    <property type="taxonomic scope" value="Bacteria"/>
</dbReference>
<reference evidence="1 2" key="1">
    <citation type="submission" date="2012-10" db="EMBL/GenBank/DDBJ databases">
        <authorList>
            <person name="Genoscope - CEA"/>
        </authorList>
    </citation>
    <scope>NUCLEOTIDE SEQUENCE [LARGE SCALE GENOMIC DNA]</scope>
    <source>
        <strain evidence="2">AM13 / DSM 14728</strain>
    </source>
</reference>
<protein>
    <submittedName>
        <fullName evidence="1">Uncharacterized protein</fullName>
    </submittedName>
</protein>
<proteinExistence type="predicted"/>
<evidence type="ECO:0000313" key="1">
    <source>
        <dbReference type="EMBL" id="CCO24579.1"/>
    </source>
</evidence>
<keyword evidence="2" id="KW-1185">Reference proteome</keyword>
<dbReference type="AlphaFoldDB" id="L0RCV1"/>
<dbReference type="Pfam" id="PF02635">
    <property type="entry name" value="DsrE"/>
    <property type="match status" value="1"/>
</dbReference>
<dbReference type="Proteomes" id="UP000010808">
    <property type="component" value="Chromosome"/>
</dbReference>
<dbReference type="SUPFAM" id="SSF75169">
    <property type="entry name" value="DsrEFH-like"/>
    <property type="match status" value="1"/>
</dbReference>
<gene>
    <name evidence="1" type="ORF">DESAM_22312</name>
</gene>
<dbReference type="RefSeq" id="WP_015337179.1">
    <property type="nucleotide sequence ID" value="NC_020055.1"/>
</dbReference>
<accession>L0RCV1</accession>
<organism evidence="1 2">
    <name type="scientific">Maridesulfovibrio hydrothermalis AM13 = DSM 14728</name>
    <dbReference type="NCBI Taxonomy" id="1121451"/>
    <lineage>
        <taxon>Bacteria</taxon>
        <taxon>Pseudomonadati</taxon>
        <taxon>Thermodesulfobacteriota</taxon>
        <taxon>Desulfovibrionia</taxon>
        <taxon>Desulfovibrionales</taxon>
        <taxon>Desulfovibrionaceae</taxon>
        <taxon>Maridesulfovibrio</taxon>
    </lineage>
</organism>
<dbReference type="STRING" id="1121451.DESAM_22312"/>
<evidence type="ECO:0000313" key="2">
    <source>
        <dbReference type="Proteomes" id="UP000010808"/>
    </source>
</evidence>
<dbReference type="InterPro" id="IPR003787">
    <property type="entry name" value="Sulphur_relay_DsrE/F-like"/>
</dbReference>
<dbReference type="HOGENOM" id="CLU_127515_4_2_7"/>
<sequence length="116" mass="12940">MSYKVVFHLDLDDEKALSMGLVNIKNLLKMSDSSGSEIHMVANGESVRLFRKEFCEINQAQIADLNTKGVRFCICQNSLDKFNYKVTDMLDLCEVVPAGIAELCLLQTSGCAYIKP</sequence>
<name>L0RCV1_9BACT</name>
<dbReference type="Gene3D" id="3.40.1260.10">
    <property type="entry name" value="DsrEFH-like"/>
    <property type="match status" value="1"/>
</dbReference>
<dbReference type="KEGG" id="dhy:DESAM_22312"/>
<dbReference type="PANTHER" id="PTHR37691">
    <property type="entry name" value="BLR3518 PROTEIN"/>
    <property type="match status" value="1"/>
</dbReference>